<dbReference type="Pfam" id="PF25231">
    <property type="entry name" value="DUF7847"/>
    <property type="match status" value="1"/>
</dbReference>
<organism evidence="4">
    <name type="scientific">Schaalia odontolytica</name>
    <dbReference type="NCBI Taxonomy" id="1660"/>
    <lineage>
        <taxon>Bacteria</taxon>
        <taxon>Bacillati</taxon>
        <taxon>Actinomycetota</taxon>
        <taxon>Actinomycetes</taxon>
        <taxon>Actinomycetales</taxon>
        <taxon>Actinomycetaceae</taxon>
        <taxon>Schaalia</taxon>
    </lineage>
</organism>
<proteinExistence type="predicted"/>
<feature type="transmembrane region" description="Helical" evidence="2">
    <location>
        <begin position="143"/>
        <end position="161"/>
    </location>
</feature>
<feature type="domain" description="DUF7847" evidence="3">
    <location>
        <begin position="124"/>
        <end position="407"/>
    </location>
</feature>
<feature type="transmembrane region" description="Helical" evidence="2">
    <location>
        <begin position="345"/>
        <end position="367"/>
    </location>
</feature>
<evidence type="ECO:0000259" key="3">
    <source>
        <dbReference type="Pfam" id="PF25231"/>
    </source>
</evidence>
<dbReference type="AlphaFoldDB" id="A0A6N2T400"/>
<sequence length="428" mass="44939">MSDPQGAPTNDPWAPQSSSSQNPSQGSVPSTPQVPQTPQAQQPWGAPEQPAQPAQPQQPWGAPEQPAQPQQAQQPWGAPEQPAQPQQQWGAAPQPDAAWQGTQTQGGTAWTVAQPGIIPLRPLTVGELFNGAFQAVRVNPQTMFGFAFAIMAVVGLVQAFFASSSTSSLTRALSSGDTEDLVYSLGGSMGSFVTSGLTLLATAFLSGMLALTVWDAVLGRKSSPADAWHRFSPRFVPVLLATLLIGIIEFVVIVLVLLVFMIPFFLVVVNAASARSYDSASAGIGGALSIIFLMIVALIVVACFFTVKFAFTSSAVVLEGLGPVDAIKRSWSLSKGSFWRILGRILLIGVVIGLISSVLGGIVGAILGVGANAADSVGMLVAFSAFVSALLSAVVIPVQSSFYTLMYLDERMRKENLAPMIAQEASRA</sequence>
<keyword evidence="2" id="KW-0812">Transmembrane</keyword>
<reference evidence="4" key="1">
    <citation type="submission" date="2019-11" db="EMBL/GenBank/DDBJ databases">
        <authorList>
            <person name="Feng L."/>
        </authorList>
    </citation>
    <scope>NUCLEOTIDE SEQUENCE</scope>
    <source>
        <strain evidence="4">AodontolyticusLFYP35</strain>
    </source>
</reference>
<evidence type="ECO:0000256" key="2">
    <source>
        <dbReference type="SAM" id="Phobius"/>
    </source>
</evidence>
<feature type="transmembrane region" description="Helical" evidence="2">
    <location>
        <begin position="379"/>
        <end position="405"/>
    </location>
</feature>
<gene>
    <name evidence="4" type="ORF">AOLFYP35_01135</name>
</gene>
<evidence type="ECO:0000256" key="1">
    <source>
        <dbReference type="SAM" id="MobiDB-lite"/>
    </source>
</evidence>
<feature type="region of interest" description="Disordered" evidence="1">
    <location>
        <begin position="1"/>
        <end position="106"/>
    </location>
</feature>
<evidence type="ECO:0000313" key="4">
    <source>
        <dbReference type="EMBL" id="VYS99478.1"/>
    </source>
</evidence>
<feature type="transmembrane region" description="Helical" evidence="2">
    <location>
        <begin position="280"/>
        <end position="305"/>
    </location>
</feature>
<feature type="transmembrane region" description="Helical" evidence="2">
    <location>
        <begin position="181"/>
        <end position="214"/>
    </location>
</feature>
<keyword evidence="2" id="KW-0472">Membrane</keyword>
<dbReference type="InterPro" id="IPR057169">
    <property type="entry name" value="DUF7847"/>
</dbReference>
<feature type="transmembrane region" description="Helical" evidence="2">
    <location>
        <begin position="235"/>
        <end position="268"/>
    </location>
</feature>
<accession>A0A6N2T400</accession>
<name>A0A6N2T400_9ACTO</name>
<feature type="compositionally biased region" description="Low complexity" evidence="1">
    <location>
        <begin position="15"/>
        <end position="106"/>
    </location>
</feature>
<keyword evidence="2" id="KW-1133">Transmembrane helix</keyword>
<protein>
    <submittedName>
        <fullName evidence="4">Membrane domain of glycerophosphoryl diester phosphodiesterase</fullName>
    </submittedName>
</protein>
<dbReference type="EMBL" id="CACRSM010000002">
    <property type="protein sequence ID" value="VYS99478.1"/>
    <property type="molecule type" value="Genomic_DNA"/>
</dbReference>